<keyword evidence="6" id="KW-0238">DNA-binding</keyword>
<keyword evidence="7" id="KW-0804">Transcription</keyword>
<keyword evidence="5" id="KW-0805">Transcription regulation</keyword>
<proteinExistence type="inferred from homology"/>
<dbReference type="SUPFAM" id="SSF53383">
    <property type="entry name" value="PLP-dependent transferases"/>
    <property type="match status" value="1"/>
</dbReference>
<keyword evidence="4" id="KW-0663">Pyridoxal phosphate</keyword>
<dbReference type="Pfam" id="PF00155">
    <property type="entry name" value="Aminotran_1_2"/>
    <property type="match status" value="1"/>
</dbReference>
<dbReference type="Proteomes" id="UP000221438">
    <property type="component" value="Unassembled WGS sequence"/>
</dbReference>
<dbReference type="PANTHER" id="PTHR46577">
    <property type="entry name" value="HTH-TYPE TRANSCRIPTIONAL REGULATORY PROTEIN GABR"/>
    <property type="match status" value="1"/>
</dbReference>
<evidence type="ECO:0000256" key="5">
    <source>
        <dbReference type="ARBA" id="ARBA00023015"/>
    </source>
</evidence>
<sequence length="466" mass="54259">MMNELIFNINRESNTSMYHQVYQYIRTQILSGKLERNTKLPSIRQLALQLEVSRNTTQVAYEQLQSEGYIRSENKKGFFVEATISDETLNYEPIREQHHKKNQTAMKTIDFKIGTVDQENFPLKKWRMLTNKIVKDSSMFSYGEKQGDVKLRTVLADYLFQSRGVNTSAEQIIIGSSTQHLLLLLSLLLKQDYHYLAVEDPGYNVARELFALQSFTIDPIPVKEQGIQVDRLLTSPSRLLYVTPTHHFPFGVTIPVNERLKLIQWAKRVEGYIIEDDYDSEFRYIHQPVPSLQSLDSNDRVVYLGTFSKALLPSIRVSYMVLPRRLVSEYKKILPLLEQTSSSIHQRTLATFMNEGYWYPHLRKMKTLYKRKMNLLNRELLKHFKNYVEIKGGSSGIFVIIEVKTKMSEKMLIERAYEHGIAVYPCSIYFSKHIPKYPHIQLGLGNLCEEKIIKGVSQLAKIWLKS</sequence>
<dbReference type="PROSITE" id="PS50949">
    <property type="entry name" value="HTH_GNTR"/>
    <property type="match status" value="1"/>
</dbReference>
<dbReference type="Gene3D" id="3.40.640.10">
    <property type="entry name" value="Type I PLP-dependent aspartate aminotransferase-like (Major domain)"/>
    <property type="match status" value="1"/>
</dbReference>
<keyword evidence="3" id="KW-0808">Transferase</keyword>
<gene>
    <name evidence="8" type="ORF">COA08_30010</name>
</gene>
<dbReference type="InterPro" id="IPR004839">
    <property type="entry name" value="Aminotransferase_I/II_large"/>
</dbReference>
<accession>A0A2B1D2H6</accession>
<organism evidence="8 9">
    <name type="scientific">Bacillus cereus</name>
    <dbReference type="NCBI Taxonomy" id="1396"/>
    <lineage>
        <taxon>Bacteria</taxon>
        <taxon>Bacillati</taxon>
        <taxon>Bacillota</taxon>
        <taxon>Bacilli</taxon>
        <taxon>Bacillales</taxon>
        <taxon>Bacillaceae</taxon>
        <taxon>Bacillus</taxon>
        <taxon>Bacillus cereus group</taxon>
    </lineage>
</organism>
<dbReference type="Pfam" id="PF00392">
    <property type="entry name" value="GntR"/>
    <property type="match status" value="1"/>
</dbReference>
<dbReference type="InterPro" id="IPR036390">
    <property type="entry name" value="WH_DNA-bd_sf"/>
</dbReference>
<dbReference type="RefSeq" id="WP_097833025.1">
    <property type="nucleotide sequence ID" value="NZ_NTUE01000060.1"/>
</dbReference>
<keyword evidence="3" id="KW-0032">Aminotransferase</keyword>
<dbReference type="CDD" id="cd00609">
    <property type="entry name" value="AAT_like"/>
    <property type="match status" value="1"/>
</dbReference>
<dbReference type="InterPro" id="IPR036388">
    <property type="entry name" value="WH-like_DNA-bd_sf"/>
</dbReference>
<dbReference type="AlphaFoldDB" id="A0A2B1D2H6"/>
<dbReference type="InterPro" id="IPR000524">
    <property type="entry name" value="Tscrpt_reg_HTH_GntR"/>
</dbReference>
<dbReference type="Gene3D" id="1.10.10.10">
    <property type="entry name" value="Winged helix-like DNA-binding domain superfamily/Winged helix DNA-binding domain"/>
    <property type="match status" value="1"/>
</dbReference>
<dbReference type="SUPFAM" id="SSF46785">
    <property type="entry name" value="Winged helix' DNA-binding domain"/>
    <property type="match status" value="1"/>
</dbReference>
<evidence type="ECO:0000256" key="1">
    <source>
        <dbReference type="ARBA" id="ARBA00001933"/>
    </source>
</evidence>
<dbReference type="InterPro" id="IPR015421">
    <property type="entry name" value="PyrdxlP-dep_Trfase_major"/>
</dbReference>
<reference evidence="8 9" key="1">
    <citation type="submission" date="2017-09" db="EMBL/GenBank/DDBJ databases">
        <title>Large-scale bioinformatics analysis of Bacillus genomes uncovers conserved roles of natural products in bacterial physiology.</title>
        <authorList>
            <consortium name="Agbiome Team Llc"/>
            <person name="Bleich R.M."/>
            <person name="Grubbs K.J."/>
            <person name="Santa Maria K.C."/>
            <person name="Allen S.E."/>
            <person name="Farag S."/>
            <person name="Shank E.A."/>
            <person name="Bowers A."/>
        </authorList>
    </citation>
    <scope>NUCLEOTIDE SEQUENCE [LARGE SCALE GENOMIC DNA]</scope>
    <source>
        <strain evidence="8 9">AFS046104</strain>
    </source>
</reference>
<evidence type="ECO:0000313" key="8">
    <source>
        <dbReference type="EMBL" id="PGQ04570.1"/>
    </source>
</evidence>
<dbReference type="GO" id="GO:0003677">
    <property type="term" value="F:DNA binding"/>
    <property type="evidence" value="ECO:0007669"/>
    <property type="project" value="UniProtKB-KW"/>
</dbReference>
<name>A0A2B1D2H6_BACCE</name>
<dbReference type="GO" id="GO:0030170">
    <property type="term" value="F:pyridoxal phosphate binding"/>
    <property type="evidence" value="ECO:0007669"/>
    <property type="project" value="InterPro"/>
</dbReference>
<protein>
    <submittedName>
        <fullName evidence="8">GntR family transcriptional regulator</fullName>
    </submittedName>
</protein>
<comment type="cofactor">
    <cofactor evidence="1">
        <name>pyridoxal 5'-phosphate</name>
        <dbReference type="ChEBI" id="CHEBI:597326"/>
    </cofactor>
</comment>
<comment type="caution">
    <text evidence="8">The sequence shown here is derived from an EMBL/GenBank/DDBJ whole genome shotgun (WGS) entry which is preliminary data.</text>
</comment>
<dbReference type="InterPro" id="IPR051446">
    <property type="entry name" value="HTH_trans_reg/aminotransferase"/>
</dbReference>
<evidence type="ECO:0000256" key="6">
    <source>
        <dbReference type="ARBA" id="ARBA00023125"/>
    </source>
</evidence>
<evidence type="ECO:0000256" key="4">
    <source>
        <dbReference type="ARBA" id="ARBA00022898"/>
    </source>
</evidence>
<dbReference type="PANTHER" id="PTHR46577:SF1">
    <property type="entry name" value="HTH-TYPE TRANSCRIPTIONAL REGULATORY PROTEIN GABR"/>
    <property type="match status" value="1"/>
</dbReference>
<dbReference type="PRINTS" id="PR00035">
    <property type="entry name" value="HTHGNTR"/>
</dbReference>
<dbReference type="InterPro" id="IPR015424">
    <property type="entry name" value="PyrdxlP-dep_Trfase"/>
</dbReference>
<evidence type="ECO:0000313" key="9">
    <source>
        <dbReference type="Proteomes" id="UP000221438"/>
    </source>
</evidence>
<dbReference type="CDD" id="cd07377">
    <property type="entry name" value="WHTH_GntR"/>
    <property type="match status" value="1"/>
</dbReference>
<dbReference type="SMART" id="SM00345">
    <property type="entry name" value="HTH_GNTR"/>
    <property type="match status" value="1"/>
</dbReference>
<dbReference type="EMBL" id="NUJQ01000076">
    <property type="protein sequence ID" value="PGQ04570.1"/>
    <property type="molecule type" value="Genomic_DNA"/>
</dbReference>
<evidence type="ECO:0000256" key="3">
    <source>
        <dbReference type="ARBA" id="ARBA00022576"/>
    </source>
</evidence>
<evidence type="ECO:0000256" key="7">
    <source>
        <dbReference type="ARBA" id="ARBA00023163"/>
    </source>
</evidence>
<evidence type="ECO:0000256" key="2">
    <source>
        <dbReference type="ARBA" id="ARBA00005384"/>
    </source>
</evidence>
<dbReference type="GO" id="GO:0008483">
    <property type="term" value="F:transaminase activity"/>
    <property type="evidence" value="ECO:0007669"/>
    <property type="project" value="UniProtKB-KW"/>
</dbReference>
<dbReference type="GO" id="GO:0003700">
    <property type="term" value="F:DNA-binding transcription factor activity"/>
    <property type="evidence" value="ECO:0007669"/>
    <property type="project" value="InterPro"/>
</dbReference>
<comment type="similarity">
    <text evidence="2">In the C-terminal section; belongs to the class-I pyridoxal-phosphate-dependent aminotransferase family.</text>
</comment>